<dbReference type="OrthoDB" id="9803224at2"/>
<keyword evidence="14" id="KW-1185">Reference proteome</keyword>
<evidence type="ECO:0000256" key="2">
    <source>
        <dbReference type="ARBA" id="ARBA00005426"/>
    </source>
</evidence>
<proteinExistence type="inferred from homology"/>
<dbReference type="PANTHER" id="PTHR23404">
    <property type="entry name" value="MOLYBDOPTERIN SYNTHASE RELATED"/>
    <property type="match status" value="1"/>
</dbReference>
<name>A0A0G3XGC3_9SPHN</name>
<dbReference type="EC" id="2.8.1.12" evidence="3"/>
<reference evidence="13 14" key="1">
    <citation type="submission" date="2015-06" db="EMBL/GenBank/DDBJ databases">
        <authorList>
            <person name="Zeng Y."/>
            <person name="Huang Y."/>
        </authorList>
    </citation>
    <scope>NUCLEOTIDE SEQUENCE [LARGE SCALE GENOMIC DNA]</scope>
    <source>
        <strain evidence="13 14">PQ-2</strain>
    </source>
</reference>
<dbReference type="GO" id="GO:0030366">
    <property type="term" value="F:molybdopterin synthase activity"/>
    <property type="evidence" value="ECO:0007669"/>
    <property type="project" value="UniProtKB-EC"/>
</dbReference>
<evidence type="ECO:0000256" key="3">
    <source>
        <dbReference type="ARBA" id="ARBA00011950"/>
    </source>
</evidence>
<dbReference type="InterPro" id="IPR036563">
    <property type="entry name" value="MoaE_sf"/>
</dbReference>
<evidence type="ECO:0000256" key="8">
    <source>
        <dbReference type="ARBA" id="ARBA00029745"/>
    </source>
</evidence>
<dbReference type="SUPFAM" id="SSF54690">
    <property type="entry name" value="Molybdopterin synthase subunit MoaE"/>
    <property type="match status" value="1"/>
</dbReference>
<dbReference type="Gene3D" id="3.90.1170.40">
    <property type="entry name" value="Molybdopterin biosynthesis MoaE subunit"/>
    <property type="match status" value="1"/>
</dbReference>
<gene>
    <name evidence="13" type="ORF">AB433_12155</name>
</gene>
<dbReference type="UniPathway" id="UPA00344"/>
<evidence type="ECO:0000256" key="9">
    <source>
        <dbReference type="ARBA" id="ARBA00030407"/>
    </source>
</evidence>
<evidence type="ECO:0000256" key="10">
    <source>
        <dbReference type="ARBA" id="ARBA00030781"/>
    </source>
</evidence>
<evidence type="ECO:0000256" key="11">
    <source>
        <dbReference type="ARBA" id="ARBA00032474"/>
    </source>
</evidence>
<dbReference type="RefSeq" id="WP_047821275.1">
    <property type="nucleotide sequence ID" value="NZ_CP011770.1"/>
</dbReference>
<comment type="function">
    <text evidence="6">Converts molybdopterin precursor Z into molybdopterin. This requires the incorporation of two sulfur atoms into precursor Z to generate a dithiolene group. The sulfur is provided by MoaD.</text>
</comment>
<keyword evidence="5" id="KW-0501">Molybdenum cofactor biosynthesis</keyword>
<evidence type="ECO:0000313" key="14">
    <source>
        <dbReference type="Proteomes" id="UP000035287"/>
    </source>
</evidence>
<dbReference type="KEGG" id="cna:AB433_12155"/>
<evidence type="ECO:0000256" key="4">
    <source>
        <dbReference type="ARBA" id="ARBA00013858"/>
    </source>
</evidence>
<evidence type="ECO:0000313" key="13">
    <source>
        <dbReference type="EMBL" id="AKM10545.1"/>
    </source>
</evidence>
<dbReference type="GO" id="GO:0006777">
    <property type="term" value="P:Mo-molybdopterin cofactor biosynthetic process"/>
    <property type="evidence" value="ECO:0007669"/>
    <property type="project" value="UniProtKB-KW"/>
</dbReference>
<comment type="pathway">
    <text evidence="1">Cofactor biosynthesis; molybdopterin biosynthesis.</text>
</comment>
<comment type="catalytic activity">
    <reaction evidence="12">
        <text>2 [molybdopterin-synthase sulfur-carrier protein]-C-terminal-Gly-aminoethanethioate + cyclic pyranopterin phosphate + H2O = molybdopterin + 2 [molybdopterin-synthase sulfur-carrier protein]-C-terminal Gly-Gly + 2 H(+)</text>
        <dbReference type="Rhea" id="RHEA:26333"/>
        <dbReference type="Rhea" id="RHEA-COMP:12202"/>
        <dbReference type="Rhea" id="RHEA-COMP:19907"/>
        <dbReference type="ChEBI" id="CHEBI:15377"/>
        <dbReference type="ChEBI" id="CHEBI:15378"/>
        <dbReference type="ChEBI" id="CHEBI:58698"/>
        <dbReference type="ChEBI" id="CHEBI:59648"/>
        <dbReference type="ChEBI" id="CHEBI:90778"/>
        <dbReference type="ChEBI" id="CHEBI:232372"/>
        <dbReference type="EC" id="2.8.1.12"/>
    </reaction>
</comment>
<evidence type="ECO:0000256" key="6">
    <source>
        <dbReference type="ARBA" id="ARBA00025448"/>
    </source>
</evidence>
<protein>
    <recommendedName>
        <fullName evidence="4">Molybdopterin synthase catalytic subunit</fullName>
        <ecNumber evidence="3">2.8.1.12</ecNumber>
    </recommendedName>
    <alternativeName>
        <fullName evidence="10">MPT synthase subunit 2</fullName>
    </alternativeName>
    <alternativeName>
        <fullName evidence="8">Molybdenum cofactor biosynthesis protein E</fullName>
    </alternativeName>
    <alternativeName>
        <fullName evidence="9">Molybdopterin-converting factor large subunit</fullName>
    </alternativeName>
    <alternativeName>
        <fullName evidence="11">Molybdopterin-converting factor subunit 2</fullName>
    </alternativeName>
</protein>
<dbReference type="Pfam" id="PF02391">
    <property type="entry name" value="MoaE"/>
    <property type="match status" value="1"/>
</dbReference>
<dbReference type="CDD" id="cd00756">
    <property type="entry name" value="MoaE"/>
    <property type="match status" value="1"/>
</dbReference>
<comment type="similarity">
    <text evidence="2">Belongs to the MoaE family.</text>
</comment>
<evidence type="ECO:0000256" key="1">
    <source>
        <dbReference type="ARBA" id="ARBA00005046"/>
    </source>
</evidence>
<dbReference type="PATRIC" id="fig|1348774.3.peg.2557"/>
<dbReference type="Proteomes" id="UP000035287">
    <property type="component" value="Chromosome"/>
</dbReference>
<evidence type="ECO:0000256" key="5">
    <source>
        <dbReference type="ARBA" id="ARBA00023150"/>
    </source>
</evidence>
<dbReference type="EMBL" id="CP011770">
    <property type="protein sequence ID" value="AKM10545.1"/>
    <property type="molecule type" value="Genomic_DNA"/>
</dbReference>
<comment type="subunit">
    <text evidence="7">Heterotetramer of 2 MoaD subunits and 2 MoaE subunits. Also stable as homodimer. The enzyme changes between these two forms during catalysis.</text>
</comment>
<organism evidence="13 14">
    <name type="scientific">Croceicoccus naphthovorans</name>
    <dbReference type="NCBI Taxonomy" id="1348774"/>
    <lineage>
        <taxon>Bacteria</taxon>
        <taxon>Pseudomonadati</taxon>
        <taxon>Pseudomonadota</taxon>
        <taxon>Alphaproteobacteria</taxon>
        <taxon>Sphingomonadales</taxon>
        <taxon>Erythrobacteraceae</taxon>
        <taxon>Croceicoccus</taxon>
    </lineage>
</organism>
<dbReference type="AlphaFoldDB" id="A0A0G3XGC3"/>
<evidence type="ECO:0000256" key="7">
    <source>
        <dbReference type="ARBA" id="ARBA00026066"/>
    </source>
</evidence>
<accession>A0A0G3XGC3</accession>
<evidence type="ECO:0000256" key="12">
    <source>
        <dbReference type="ARBA" id="ARBA00049878"/>
    </source>
</evidence>
<dbReference type="STRING" id="1348774.AB433_12155"/>
<dbReference type="InterPro" id="IPR003448">
    <property type="entry name" value="Mopterin_biosynth_MoaE"/>
</dbReference>
<sequence length="152" mass="17268">MRTVRLAFEAFDPHEELRRFSQGREEAGGIVSFTGQVRAEAGDPVEALELRHFGPLTLPGMENLAMRAEARWPLLGVLVIHRVGVMVPGDPIVLVACAARHRRDSFQAADFLMDHLKSKAWFWKREKTADGWAWIEPRSVDHEDLSRWADVP</sequence>